<dbReference type="EC" id="3.1.2.-" evidence="1"/>
<name>A0ABW2C446_9PSEU</name>
<dbReference type="Gene3D" id="3.10.129.10">
    <property type="entry name" value="Hotdog Thioesterase"/>
    <property type="match status" value="1"/>
</dbReference>
<evidence type="ECO:0000313" key="2">
    <source>
        <dbReference type="Proteomes" id="UP001596337"/>
    </source>
</evidence>
<dbReference type="RefSeq" id="WP_345393473.1">
    <property type="nucleotide sequence ID" value="NZ_BAABLA010000019.1"/>
</dbReference>
<dbReference type="InterPro" id="IPR029069">
    <property type="entry name" value="HotDog_dom_sf"/>
</dbReference>
<protein>
    <submittedName>
        <fullName evidence="1">Acyl-CoA thioesterase</fullName>
        <ecNumber evidence="1">3.1.2.-</ecNumber>
    </submittedName>
</protein>
<gene>
    <name evidence="1" type="ORF">ACFQGD_18375</name>
</gene>
<dbReference type="CDD" id="cd00586">
    <property type="entry name" value="4HBT"/>
    <property type="match status" value="1"/>
</dbReference>
<reference evidence="2" key="1">
    <citation type="journal article" date="2019" name="Int. J. Syst. Evol. Microbiol.">
        <title>The Global Catalogue of Microorganisms (GCM) 10K type strain sequencing project: providing services to taxonomists for standard genome sequencing and annotation.</title>
        <authorList>
            <consortium name="The Broad Institute Genomics Platform"/>
            <consortium name="The Broad Institute Genome Sequencing Center for Infectious Disease"/>
            <person name="Wu L."/>
            <person name="Ma J."/>
        </authorList>
    </citation>
    <scope>NUCLEOTIDE SEQUENCE [LARGE SCALE GENOMIC DNA]</scope>
    <source>
        <strain evidence="2">KCTC 32255</strain>
    </source>
</reference>
<comment type="caution">
    <text evidence="1">The sequence shown here is derived from an EMBL/GenBank/DDBJ whole genome shotgun (WGS) entry which is preliminary data.</text>
</comment>
<dbReference type="Proteomes" id="UP001596337">
    <property type="component" value="Unassembled WGS sequence"/>
</dbReference>
<dbReference type="EMBL" id="JBHSXX010000001">
    <property type="protein sequence ID" value="MFC6869115.1"/>
    <property type="molecule type" value="Genomic_DNA"/>
</dbReference>
<dbReference type="Pfam" id="PF13279">
    <property type="entry name" value="4HBT_2"/>
    <property type="match status" value="1"/>
</dbReference>
<evidence type="ECO:0000313" key="1">
    <source>
        <dbReference type="EMBL" id="MFC6869115.1"/>
    </source>
</evidence>
<accession>A0ABW2C446</accession>
<sequence length="160" mass="18232">MGQGSTSNQVTHRLVPREINGFWRARIHPWSYDFDYLGHLTAAIYPKAFEEGRVRYLAERWATPRPAYVVASHRMEYLAEIRETTEPLQVLIRPLHVGRSSLRLEEALLDPDERVCNTSVVTLVAWDTTARRSRPLTIPERTALEHDMATLTGAGSPLIP</sequence>
<dbReference type="GO" id="GO:0016787">
    <property type="term" value="F:hydrolase activity"/>
    <property type="evidence" value="ECO:0007669"/>
    <property type="project" value="UniProtKB-KW"/>
</dbReference>
<organism evidence="1 2">
    <name type="scientific">Haloechinothrix salitolerans</name>
    <dbReference type="NCBI Taxonomy" id="926830"/>
    <lineage>
        <taxon>Bacteria</taxon>
        <taxon>Bacillati</taxon>
        <taxon>Actinomycetota</taxon>
        <taxon>Actinomycetes</taxon>
        <taxon>Pseudonocardiales</taxon>
        <taxon>Pseudonocardiaceae</taxon>
        <taxon>Haloechinothrix</taxon>
    </lineage>
</organism>
<proteinExistence type="predicted"/>
<dbReference type="SUPFAM" id="SSF54637">
    <property type="entry name" value="Thioesterase/thiol ester dehydrase-isomerase"/>
    <property type="match status" value="1"/>
</dbReference>
<keyword evidence="2" id="KW-1185">Reference proteome</keyword>
<keyword evidence="1" id="KW-0378">Hydrolase</keyword>